<dbReference type="STRING" id="1802207.A3D44_02070"/>
<evidence type="ECO:0000313" key="2">
    <source>
        <dbReference type="Proteomes" id="UP000178820"/>
    </source>
</evidence>
<dbReference type="Proteomes" id="UP000178820">
    <property type="component" value="Unassembled WGS sequence"/>
</dbReference>
<gene>
    <name evidence="1" type="ORF">A3D44_02070</name>
</gene>
<accession>A0A1G2I2S7</accession>
<dbReference type="EMBL" id="MHOT01000018">
    <property type="protein sequence ID" value="OGZ68761.1"/>
    <property type="molecule type" value="Genomic_DNA"/>
</dbReference>
<dbReference type="InterPro" id="IPR043731">
    <property type="entry name" value="DUF5674"/>
</dbReference>
<evidence type="ECO:0000313" key="1">
    <source>
        <dbReference type="EMBL" id="OGZ68761.1"/>
    </source>
</evidence>
<organism evidence="1 2">
    <name type="scientific">Candidatus Staskawiczbacteria bacterium RIFCSPHIGHO2_02_FULL_42_22</name>
    <dbReference type="NCBI Taxonomy" id="1802207"/>
    <lineage>
        <taxon>Bacteria</taxon>
        <taxon>Candidatus Staskawicziibacteriota</taxon>
    </lineage>
</organism>
<name>A0A1G2I2S7_9BACT</name>
<proteinExistence type="predicted"/>
<protein>
    <submittedName>
        <fullName evidence="1">Uncharacterized protein</fullName>
    </submittedName>
</protein>
<comment type="caution">
    <text evidence="1">The sequence shown here is derived from an EMBL/GenBank/DDBJ whole genome shotgun (WGS) entry which is preliminary data.</text>
</comment>
<dbReference type="AlphaFoldDB" id="A0A1G2I2S7"/>
<dbReference type="Pfam" id="PF18924">
    <property type="entry name" value="DUF5674"/>
    <property type="match status" value="1"/>
</dbReference>
<reference evidence="1 2" key="1">
    <citation type="journal article" date="2016" name="Nat. Commun.">
        <title>Thousands of microbial genomes shed light on interconnected biogeochemical processes in an aquifer system.</title>
        <authorList>
            <person name="Anantharaman K."/>
            <person name="Brown C.T."/>
            <person name="Hug L.A."/>
            <person name="Sharon I."/>
            <person name="Castelle C.J."/>
            <person name="Probst A.J."/>
            <person name="Thomas B.C."/>
            <person name="Singh A."/>
            <person name="Wilkins M.J."/>
            <person name="Karaoz U."/>
            <person name="Brodie E.L."/>
            <person name="Williams K.H."/>
            <person name="Hubbard S.S."/>
            <person name="Banfield J.F."/>
        </authorList>
    </citation>
    <scope>NUCLEOTIDE SEQUENCE [LARGE SCALE GENOMIC DNA]</scope>
</reference>
<sequence length="115" mass="13048">MKIIKDTITISELKELCEKGFFVNVLKAVVDIDKKVVAVDAEVHAELMEFLIKEEQSEPKNVWGINLVPSEEDEKFIVFDSLINLKPGLGNRTRGVESPEIRQKITDIINVLVKK</sequence>